<feature type="compositionally biased region" description="Acidic residues" evidence="1">
    <location>
        <begin position="300"/>
        <end position="314"/>
    </location>
</feature>
<dbReference type="EMBL" id="JBCLVG010000001">
    <property type="protein sequence ID" value="MEN1945426.1"/>
    <property type="molecule type" value="Genomic_DNA"/>
</dbReference>
<name>A0ABU9W0E4_9MICO</name>
<proteinExistence type="predicted"/>
<dbReference type="RefSeq" id="WP_342111519.1">
    <property type="nucleotide sequence ID" value="NZ_JBCAUN010000001.1"/>
</dbReference>
<gene>
    <name evidence="2" type="ORF">WJX64_02595</name>
</gene>
<dbReference type="Proteomes" id="UP001425155">
    <property type="component" value="Unassembled WGS sequence"/>
</dbReference>
<reference evidence="2 3" key="1">
    <citation type="submission" date="2024-03" db="EMBL/GenBank/DDBJ databases">
        <title>YIM 134122 draft genome.</title>
        <authorList>
            <person name="Zuo S."/>
            <person name="Xiong L."/>
        </authorList>
    </citation>
    <scope>NUCLEOTIDE SEQUENCE [LARGE SCALE GENOMIC DNA]</scope>
    <source>
        <strain evidence="2 3">YIM 134122</strain>
    </source>
</reference>
<keyword evidence="3" id="KW-1185">Reference proteome</keyword>
<organism evidence="2 3">
    <name type="scientific">Leifsonia stereocauli</name>
    <dbReference type="NCBI Taxonomy" id="3134136"/>
    <lineage>
        <taxon>Bacteria</taxon>
        <taxon>Bacillati</taxon>
        <taxon>Actinomycetota</taxon>
        <taxon>Actinomycetes</taxon>
        <taxon>Micrococcales</taxon>
        <taxon>Microbacteriaceae</taxon>
        <taxon>Leifsonia</taxon>
    </lineage>
</organism>
<accession>A0ABU9W0E4</accession>
<feature type="region of interest" description="Disordered" evidence="1">
    <location>
        <begin position="286"/>
        <end position="314"/>
    </location>
</feature>
<evidence type="ECO:0008006" key="4">
    <source>
        <dbReference type="Google" id="ProtNLM"/>
    </source>
</evidence>
<evidence type="ECO:0000313" key="3">
    <source>
        <dbReference type="Proteomes" id="UP001425155"/>
    </source>
</evidence>
<sequence length="314" mass="32663">MARTPKPIVSSTGGTPVGGELPPRLLRTIDFGLGVQRPAVLAHIRSIRRRNPDATPAQLVRILERRYIAATTTGGAAVGATAVIPGIGTGMTIALSGVETAGFLEATALYAQSVAEVHGIAVADPDRARALIMTMMLGSEGSNLVRQLAGQVSGAGAVRSAYWGELVTANLPRALVGPLADKLKSMFLRKFVVGAGASVFSKAIPFGIGAVIGGVGNRIVSGRVVQSSRLAFGMPPETLPRELEPHDIVIGDSRGNIATRAFGGVQGGVSRASNVINGRMRAIRPRRRSLTAPEAALEPDPLDDLFGEPDSEAR</sequence>
<comment type="caution">
    <text evidence="2">The sequence shown here is derived from an EMBL/GenBank/DDBJ whole genome shotgun (WGS) entry which is preliminary data.</text>
</comment>
<evidence type="ECO:0000313" key="2">
    <source>
        <dbReference type="EMBL" id="MEN1945426.1"/>
    </source>
</evidence>
<protein>
    <recommendedName>
        <fullName evidence="4">Di-and tripeptidase</fullName>
    </recommendedName>
</protein>
<feature type="region of interest" description="Disordered" evidence="1">
    <location>
        <begin position="1"/>
        <end position="20"/>
    </location>
</feature>
<evidence type="ECO:0000256" key="1">
    <source>
        <dbReference type="SAM" id="MobiDB-lite"/>
    </source>
</evidence>